<organism evidence="1 2">
    <name type="scientific">Laccaria amethystina LaAM-08-1</name>
    <dbReference type="NCBI Taxonomy" id="1095629"/>
    <lineage>
        <taxon>Eukaryota</taxon>
        <taxon>Fungi</taxon>
        <taxon>Dikarya</taxon>
        <taxon>Basidiomycota</taxon>
        <taxon>Agaricomycotina</taxon>
        <taxon>Agaricomycetes</taxon>
        <taxon>Agaricomycetidae</taxon>
        <taxon>Agaricales</taxon>
        <taxon>Agaricineae</taxon>
        <taxon>Hydnangiaceae</taxon>
        <taxon>Laccaria</taxon>
    </lineage>
</organism>
<evidence type="ECO:0000313" key="1">
    <source>
        <dbReference type="EMBL" id="KIK01743.1"/>
    </source>
</evidence>
<reference evidence="1 2" key="1">
    <citation type="submission" date="2014-04" db="EMBL/GenBank/DDBJ databases">
        <authorList>
            <consortium name="DOE Joint Genome Institute"/>
            <person name="Kuo A."/>
            <person name="Kohler A."/>
            <person name="Nagy L.G."/>
            <person name="Floudas D."/>
            <person name="Copeland A."/>
            <person name="Barry K.W."/>
            <person name="Cichocki N."/>
            <person name="Veneault-Fourrey C."/>
            <person name="LaButti K."/>
            <person name="Lindquist E.A."/>
            <person name="Lipzen A."/>
            <person name="Lundell T."/>
            <person name="Morin E."/>
            <person name="Murat C."/>
            <person name="Sun H."/>
            <person name="Tunlid A."/>
            <person name="Henrissat B."/>
            <person name="Grigoriev I.V."/>
            <person name="Hibbett D.S."/>
            <person name="Martin F."/>
            <person name="Nordberg H.P."/>
            <person name="Cantor M.N."/>
            <person name="Hua S.X."/>
        </authorList>
    </citation>
    <scope>NUCLEOTIDE SEQUENCE [LARGE SCALE GENOMIC DNA]</scope>
    <source>
        <strain evidence="1 2">LaAM-08-1</strain>
    </source>
</reference>
<proteinExistence type="predicted"/>
<accession>A0A0C9Y0Y2</accession>
<dbReference type="STRING" id="1095629.A0A0C9Y0Y2"/>
<dbReference type="EMBL" id="KN838602">
    <property type="protein sequence ID" value="KIK01743.1"/>
    <property type="molecule type" value="Genomic_DNA"/>
</dbReference>
<protein>
    <submittedName>
        <fullName evidence="1">Uncharacterized protein</fullName>
    </submittedName>
</protein>
<dbReference type="AlphaFoldDB" id="A0A0C9Y0Y2"/>
<sequence>MGRSGTLSIHLSTPWSLQRTLLPAPLQRSVPQPTAPALAVVEEKPVENTLENLAKGIINTSKNKDKFTIMLVDGIGTGKTSVLSLLVNVMAGRQPGEHDLEPYDVTNEHGGS</sequence>
<gene>
    <name evidence="1" type="ORF">K443DRAFT_678155</name>
</gene>
<dbReference type="Proteomes" id="UP000054477">
    <property type="component" value="Unassembled WGS sequence"/>
</dbReference>
<reference evidence="2" key="2">
    <citation type="submission" date="2015-01" db="EMBL/GenBank/DDBJ databases">
        <title>Evolutionary Origins and Diversification of the Mycorrhizal Mutualists.</title>
        <authorList>
            <consortium name="DOE Joint Genome Institute"/>
            <consortium name="Mycorrhizal Genomics Consortium"/>
            <person name="Kohler A."/>
            <person name="Kuo A."/>
            <person name="Nagy L.G."/>
            <person name="Floudas D."/>
            <person name="Copeland A."/>
            <person name="Barry K.W."/>
            <person name="Cichocki N."/>
            <person name="Veneault-Fourrey C."/>
            <person name="LaButti K."/>
            <person name="Lindquist E.A."/>
            <person name="Lipzen A."/>
            <person name="Lundell T."/>
            <person name="Morin E."/>
            <person name="Murat C."/>
            <person name="Riley R."/>
            <person name="Ohm R."/>
            <person name="Sun H."/>
            <person name="Tunlid A."/>
            <person name="Henrissat B."/>
            <person name="Grigoriev I.V."/>
            <person name="Hibbett D.S."/>
            <person name="Martin F."/>
        </authorList>
    </citation>
    <scope>NUCLEOTIDE SEQUENCE [LARGE SCALE GENOMIC DNA]</scope>
    <source>
        <strain evidence="2">LaAM-08-1</strain>
    </source>
</reference>
<name>A0A0C9Y0Y2_9AGAR</name>
<dbReference type="HOGENOM" id="CLU_2146282_0_0_1"/>
<keyword evidence="2" id="KW-1185">Reference proteome</keyword>
<dbReference type="OrthoDB" id="2611327at2759"/>
<evidence type="ECO:0000313" key="2">
    <source>
        <dbReference type="Proteomes" id="UP000054477"/>
    </source>
</evidence>